<evidence type="ECO:0000313" key="4">
    <source>
        <dbReference type="EMBL" id="EIM79549.1"/>
    </source>
</evidence>
<dbReference type="EMBL" id="JH687403">
    <property type="protein sequence ID" value="EIM79549.1"/>
    <property type="molecule type" value="Genomic_DNA"/>
</dbReference>
<feature type="region of interest" description="Disordered" evidence="1">
    <location>
        <begin position="342"/>
        <end position="377"/>
    </location>
</feature>
<feature type="transmembrane region" description="Helical" evidence="2">
    <location>
        <begin position="12"/>
        <end position="34"/>
    </location>
</feature>
<evidence type="ECO:0000256" key="1">
    <source>
        <dbReference type="SAM" id="MobiDB-lite"/>
    </source>
</evidence>
<dbReference type="GeneID" id="18795920"/>
<gene>
    <name evidence="4" type="ORF">STEHIDRAFT_116452</name>
</gene>
<feature type="domain" description="DUF6533" evidence="3">
    <location>
        <begin position="17"/>
        <end position="62"/>
    </location>
</feature>
<feature type="region of interest" description="Disordered" evidence="1">
    <location>
        <begin position="211"/>
        <end position="231"/>
    </location>
</feature>
<reference evidence="5" key="1">
    <citation type="journal article" date="2012" name="Science">
        <title>The Paleozoic origin of enzymatic lignin decomposition reconstructed from 31 fungal genomes.</title>
        <authorList>
            <person name="Floudas D."/>
            <person name="Binder M."/>
            <person name="Riley R."/>
            <person name="Barry K."/>
            <person name="Blanchette R.A."/>
            <person name="Henrissat B."/>
            <person name="Martinez A.T."/>
            <person name="Otillar R."/>
            <person name="Spatafora J.W."/>
            <person name="Yadav J.S."/>
            <person name="Aerts A."/>
            <person name="Benoit I."/>
            <person name="Boyd A."/>
            <person name="Carlson A."/>
            <person name="Copeland A."/>
            <person name="Coutinho P.M."/>
            <person name="de Vries R.P."/>
            <person name="Ferreira P."/>
            <person name="Findley K."/>
            <person name="Foster B."/>
            <person name="Gaskell J."/>
            <person name="Glotzer D."/>
            <person name="Gorecki P."/>
            <person name="Heitman J."/>
            <person name="Hesse C."/>
            <person name="Hori C."/>
            <person name="Igarashi K."/>
            <person name="Jurgens J.A."/>
            <person name="Kallen N."/>
            <person name="Kersten P."/>
            <person name="Kohler A."/>
            <person name="Kuees U."/>
            <person name="Kumar T.K.A."/>
            <person name="Kuo A."/>
            <person name="LaButti K."/>
            <person name="Larrondo L.F."/>
            <person name="Lindquist E."/>
            <person name="Ling A."/>
            <person name="Lombard V."/>
            <person name="Lucas S."/>
            <person name="Lundell T."/>
            <person name="Martin R."/>
            <person name="McLaughlin D.J."/>
            <person name="Morgenstern I."/>
            <person name="Morin E."/>
            <person name="Murat C."/>
            <person name="Nagy L.G."/>
            <person name="Nolan M."/>
            <person name="Ohm R.A."/>
            <person name="Patyshakuliyeva A."/>
            <person name="Rokas A."/>
            <person name="Ruiz-Duenas F.J."/>
            <person name="Sabat G."/>
            <person name="Salamov A."/>
            <person name="Samejima M."/>
            <person name="Schmutz J."/>
            <person name="Slot J.C."/>
            <person name="St John F."/>
            <person name="Stenlid J."/>
            <person name="Sun H."/>
            <person name="Sun S."/>
            <person name="Syed K."/>
            <person name="Tsang A."/>
            <person name="Wiebenga A."/>
            <person name="Young D."/>
            <person name="Pisabarro A."/>
            <person name="Eastwood D.C."/>
            <person name="Martin F."/>
            <person name="Cullen D."/>
            <person name="Grigoriev I.V."/>
            <person name="Hibbett D.S."/>
        </authorList>
    </citation>
    <scope>NUCLEOTIDE SEQUENCE [LARGE SCALE GENOMIC DNA]</scope>
    <source>
        <strain evidence="5">FP-91666</strain>
    </source>
</reference>
<proteinExistence type="predicted"/>
<evidence type="ECO:0000256" key="2">
    <source>
        <dbReference type="SAM" id="Phobius"/>
    </source>
</evidence>
<keyword evidence="5" id="KW-1185">Reference proteome</keyword>
<dbReference type="Pfam" id="PF20151">
    <property type="entry name" value="DUF6533"/>
    <property type="match status" value="1"/>
</dbReference>
<evidence type="ECO:0000313" key="5">
    <source>
        <dbReference type="Proteomes" id="UP000053927"/>
    </source>
</evidence>
<evidence type="ECO:0000259" key="3">
    <source>
        <dbReference type="Pfam" id="PF20151"/>
    </source>
</evidence>
<dbReference type="InterPro" id="IPR045340">
    <property type="entry name" value="DUF6533"/>
</dbReference>
<accession>R7RW91</accession>
<dbReference type="Proteomes" id="UP000053927">
    <property type="component" value="Unassembled WGS sequence"/>
</dbReference>
<protein>
    <recommendedName>
        <fullName evidence="3">DUF6533 domain-containing protein</fullName>
    </recommendedName>
</protein>
<dbReference type="KEGG" id="shs:STEHIDRAFT_116452"/>
<name>R7RW91_STEHR</name>
<dbReference type="RefSeq" id="XP_007311344.1">
    <property type="nucleotide sequence ID" value="XM_007311282.1"/>
</dbReference>
<feature type="transmembrane region" description="Helical" evidence="2">
    <location>
        <begin position="55"/>
        <end position="73"/>
    </location>
</feature>
<keyword evidence="2" id="KW-0472">Membrane</keyword>
<organism evidence="4 5">
    <name type="scientific">Stereum hirsutum (strain FP-91666)</name>
    <name type="common">White-rot fungus</name>
    <dbReference type="NCBI Taxonomy" id="721885"/>
    <lineage>
        <taxon>Eukaryota</taxon>
        <taxon>Fungi</taxon>
        <taxon>Dikarya</taxon>
        <taxon>Basidiomycota</taxon>
        <taxon>Agaricomycotina</taxon>
        <taxon>Agaricomycetes</taxon>
        <taxon>Russulales</taxon>
        <taxon>Stereaceae</taxon>
        <taxon>Stereum</taxon>
    </lineage>
</organism>
<dbReference type="AlphaFoldDB" id="R7RW91"/>
<keyword evidence="2" id="KW-0812">Transmembrane</keyword>
<keyword evidence="2" id="KW-1133">Transmembrane helix</keyword>
<sequence>MSFLTNQDASTVASNLCIVASFALLLWDTILCFFEETELFILSGHITLPKCLFYMARYGSLIEAFVTVFLSTYDVNTKACLHTMKKQSTCIVATRFLIAPLIIRTIGISGVGSFTSRFASETLFSDKSTDVCWFLRMTHNITKLTVIHSKVTYCPPRVAFHVVEGQYKLLDRQWKSHDNSLDKGVGHLPKLNTILFCQAVKELRTFGRDSSVEDEPTSAFETPVDSKLGSGTVESMGDTSIKWTPANIGVGDYFGGSIPSVPPAHHESRDRLCFTDNFDPQKWCYEETGQTVMIPVCNVLGAATEGAGRTGAKEVDVYGDARYRSKDEVRLQIWTERSWDGSRMTRSDGRSVSSKITYAVPRRKESTQSDVIARARQ</sequence>